<dbReference type="OrthoDB" id="5327821at2759"/>
<keyword evidence="9" id="KW-0472">Membrane</keyword>
<dbReference type="GO" id="GO:0051082">
    <property type="term" value="F:unfolded protein binding"/>
    <property type="evidence" value="ECO:0007669"/>
    <property type="project" value="TreeGrafter"/>
</dbReference>
<evidence type="ECO:0000256" key="1">
    <source>
        <dbReference type="ARBA" id="ARBA00004115"/>
    </source>
</evidence>
<name>A0A167UT04_9AGAM</name>
<accession>A0A167UT04</accession>
<evidence type="ECO:0000256" key="2">
    <source>
        <dbReference type="ARBA" id="ARBA00007149"/>
    </source>
</evidence>
<evidence type="ECO:0000313" key="12">
    <source>
        <dbReference type="EMBL" id="KZP09092.1"/>
    </source>
</evidence>
<sequence length="243" mass="25950">MMFSKPLLALVLAATTAAPALAQLPGSQAATQLVGTWSSGSQAVKTGAGFANPANESFIYPATTGISYSFTTDGFYEIARYRFVSNGTTPQCVTGVMNWAHGHYKIETNGSIVMVPLGDGYQQIQDPCAAQSDFIENYNYTETYVMYQIFLDSVTGYKLHLFQFDGTPLAPQFQISTSPNMLPTQLLRNVTLPTTVVARRALELDNIEERAAESNGAVGGWSVGGSVGAAMTLFGLGLATLAM</sequence>
<evidence type="ECO:0000256" key="8">
    <source>
        <dbReference type="ARBA" id="ARBA00022989"/>
    </source>
</evidence>
<dbReference type="PANTHER" id="PTHR28090">
    <property type="entry name" value="PROTEIN ROT1"/>
    <property type="match status" value="1"/>
</dbReference>
<dbReference type="EMBL" id="KV417940">
    <property type="protein sequence ID" value="KZP04271.1"/>
    <property type="molecule type" value="Genomic_DNA"/>
</dbReference>
<reference evidence="11 13" key="1">
    <citation type="journal article" date="2016" name="Mol. Biol. Evol.">
        <title>Comparative Genomics of Early-Diverging Mushroom-Forming Fungi Provides Insights into the Origins of Lignocellulose Decay Capabilities.</title>
        <authorList>
            <person name="Nagy L.G."/>
            <person name="Riley R."/>
            <person name="Tritt A."/>
            <person name="Adam C."/>
            <person name="Daum C."/>
            <person name="Floudas D."/>
            <person name="Sun H."/>
            <person name="Yadav J.S."/>
            <person name="Pangilinan J."/>
            <person name="Larsson K.H."/>
            <person name="Matsuura K."/>
            <person name="Barry K."/>
            <person name="Labutti K."/>
            <person name="Kuo R."/>
            <person name="Ohm R.A."/>
            <person name="Bhattacharya S.S."/>
            <person name="Shirouzu T."/>
            <person name="Yoshinaga Y."/>
            <person name="Martin F.M."/>
            <person name="Grigoriev I.V."/>
            <person name="Hibbett D.S."/>
        </authorList>
    </citation>
    <scope>NUCLEOTIDE SEQUENCE [LARGE SCALE GENOMIC DNA]</scope>
    <source>
        <strain evidence="11 13">CBS 109695</strain>
    </source>
</reference>
<evidence type="ECO:0000256" key="9">
    <source>
        <dbReference type="ARBA" id="ARBA00023136"/>
    </source>
</evidence>
<evidence type="ECO:0000256" key="5">
    <source>
        <dbReference type="ARBA" id="ARBA00022692"/>
    </source>
</evidence>
<keyword evidence="5" id="KW-0812">Transmembrane</keyword>
<keyword evidence="7" id="KW-0256">Endoplasmic reticulum</keyword>
<dbReference type="Pfam" id="PF10681">
    <property type="entry name" value="Rot1"/>
    <property type="match status" value="1"/>
</dbReference>
<evidence type="ECO:0000256" key="3">
    <source>
        <dbReference type="ARBA" id="ARBA00016195"/>
    </source>
</evidence>
<dbReference type="AlphaFoldDB" id="A0A167UT04"/>
<keyword evidence="6 10" id="KW-0732">Signal</keyword>
<evidence type="ECO:0000256" key="6">
    <source>
        <dbReference type="ARBA" id="ARBA00022729"/>
    </source>
</evidence>
<evidence type="ECO:0000256" key="4">
    <source>
        <dbReference type="ARBA" id="ARBA00017291"/>
    </source>
</evidence>
<protein>
    <recommendedName>
        <fullName evidence="4">Protein ROT1</fullName>
    </recommendedName>
    <alternativeName>
        <fullName evidence="3">Protein rot1</fullName>
    </alternativeName>
</protein>
<gene>
    <name evidence="11" type="ORF">FIBSPDRAFT_420637</name>
    <name evidence="12" type="ORF">FIBSPDRAFT_914120</name>
</gene>
<organism evidence="11 13">
    <name type="scientific">Athelia psychrophila</name>
    <dbReference type="NCBI Taxonomy" id="1759441"/>
    <lineage>
        <taxon>Eukaryota</taxon>
        <taxon>Fungi</taxon>
        <taxon>Dikarya</taxon>
        <taxon>Basidiomycota</taxon>
        <taxon>Agaricomycotina</taxon>
        <taxon>Agaricomycetes</taxon>
        <taxon>Agaricomycetidae</taxon>
        <taxon>Atheliales</taxon>
        <taxon>Atheliaceae</taxon>
        <taxon>Athelia</taxon>
    </lineage>
</organism>
<dbReference type="GO" id="GO:0006458">
    <property type="term" value="P:'de novo' protein folding"/>
    <property type="evidence" value="ECO:0007669"/>
    <property type="project" value="InterPro"/>
</dbReference>
<dbReference type="EMBL" id="KV417707">
    <property type="protein sequence ID" value="KZP09092.1"/>
    <property type="molecule type" value="Genomic_DNA"/>
</dbReference>
<evidence type="ECO:0000313" key="11">
    <source>
        <dbReference type="EMBL" id="KZP04271.1"/>
    </source>
</evidence>
<evidence type="ECO:0000256" key="7">
    <source>
        <dbReference type="ARBA" id="ARBA00022824"/>
    </source>
</evidence>
<evidence type="ECO:0000256" key="10">
    <source>
        <dbReference type="SAM" id="SignalP"/>
    </source>
</evidence>
<dbReference type="STRING" id="436010.A0A167UT04"/>
<feature type="signal peptide" evidence="10">
    <location>
        <begin position="1"/>
        <end position="22"/>
    </location>
</feature>
<dbReference type="Proteomes" id="UP000076532">
    <property type="component" value="Unassembled WGS sequence"/>
</dbReference>
<keyword evidence="13" id="KW-1185">Reference proteome</keyword>
<evidence type="ECO:0000313" key="13">
    <source>
        <dbReference type="Proteomes" id="UP000076532"/>
    </source>
</evidence>
<comment type="subcellular location">
    <subcellularLocation>
        <location evidence="1">Endoplasmic reticulum membrane</location>
        <topology evidence="1">Single-pass type I membrane protein</topology>
    </subcellularLocation>
</comment>
<comment type="similarity">
    <text evidence="2">Belongs to the ROT1 family.</text>
</comment>
<dbReference type="PANTHER" id="PTHR28090:SF1">
    <property type="entry name" value="PROTEIN ROT1"/>
    <property type="match status" value="1"/>
</dbReference>
<dbReference type="InterPro" id="IPR019623">
    <property type="entry name" value="Rot1"/>
</dbReference>
<dbReference type="GO" id="GO:0005789">
    <property type="term" value="C:endoplasmic reticulum membrane"/>
    <property type="evidence" value="ECO:0007669"/>
    <property type="project" value="UniProtKB-SubCell"/>
</dbReference>
<keyword evidence="8" id="KW-1133">Transmembrane helix</keyword>
<feature type="chain" id="PRO_5007997472" description="Protein ROT1" evidence="10">
    <location>
        <begin position="23"/>
        <end position="243"/>
    </location>
</feature>
<proteinExistence type="inferred from homology"/>